<feature type="compositionally biased region" description="Polar residues" evidence="1">
    <location>
        <begin position="328"/>
        <end position="338"/>
    </location>
</feature>
<dbReference type="PANTHER" id="PTHR17271">
    <property type="entry name" value="PLECKSTRIN HOMOLOGY PH DOMAIN-CONTAINING PROTEIN"/>
    <property type="match status" value="1"/>
</dbReference>
<organism evidence="3 4">
    <name type="scientific">Denticeps clupeoides</name>
    <name type="common">denticle herring</name>
    <dbReference type="NCBI Taxonomy" id="299321"/>
    <lineage>
        <taxon>Eukaryota</taxon>
        <taxon>Metazoa</taxon>
        <taxon>Chordata</taxon>
        <taxon>Craniata</taxon>
        <taxon>Vertebrata</taxon>
        <taxon>Euteleostomi</taxon>
        <taxon>Actinopterygii</taxon>
        <taxon>Neopterygii</taxon>
        <taxon>Teleostei</taxon>
        <taxon>Clupei</taxon>
        <taxon>Clupeiformes</taxon>
        <taxon>Denticipitoidei</taxon>
        <taxon>Denticipitidae</taxon>
        <taxon>Denticeps</taxon>
    </lineage>
</organism>
<feature type="compositionally biased region" description="Polar residues" evidence="1">
    <location>
        <begin position="295"/>
        <end position="311"/>
    </location>
</feature>
<gene>
    <name evidence="3" type="primary">triobpa</name>
</gene>
<evidence type="ECO:0000313" key="4">
    <source>
        <dbReference type="Proteomes" id="UP000694580"/>
    </source>
</evidence>
<dbReference type="InterPro" id="IPR001849">
    <property type="entry name" value="PH_domain"/>
</dbReference>
<dbReference type="GO" id="GO:1900026">
    <property type="term" value="P:positive regulation of substrate adhesion-dependent cell spreading"/>
    <property type="evidence" value="ECO:0007669"/>
    <property type="project" value="TreeGrafter"/>
</dbReference>
<dbReference type="Gene3D" id="2.30.29.30">
    <property type="entry name" value="Pleckstrin-homology domain (PH domain)/Phosphotyrosine-binding domain (PTB)"/>
    <property type="match status" value="1"/>
</dbReference>
<dbReference type="GeneTree" id="ENSGT00940000157340"/>
<dbReference type="GO" id="GO:0015629">
    <property type="term" value="C:actin cytoskeleton"/>
    <property type="evidence" value="ECO:0007669"/>
    <property type="project" value="TreeGrafter"/>
</dbReference>
<feature type="domain" description="PH" evidence="2">
    <location>
        <begin position="529"/>
        <end position="625"/>
    </location>
</feature>
<feature type="compositionally biased region" description="Low complexity" evidence="1">
    <location>
        <begin position="125"/>
        <end position="151"/>
    </location>
</feature>
<feature type="compositionally biased region" description="Basic and acidic residues" evidence="1">
    <location>
        <begin position="359"/>
        <end position="380"/>
    </location>
</feature>
<feature type="region of interest" description="Disordered" evidence="1">
    <location>
        <begin position="870"/>
        <end position="890"/>
    </location>
</feature>
<accession>A0AAY4DQ29</accession>
<dbReference type="Ensembl" id="ENSDCDT00010057749.1">
    <property type="protein sequence ID" value="ENSDCDP00010047510.1"/>
    <property type="gene ID" value="ENSDCDG00010028751.1"/>
</dbReference>
<evidence type="ECO:0000256" key="1">
    <source>
        <dbReference type="SAM" id="MobiDB-lite"/>
    </source>
</evidence>
<feature type="region of interest" description="Disordered" evidence="1">
    <location>
        <begin position="116"/>
        <end position="508"/>
    </location>
</feature>
<protein>
    <recommendedName>
        <fullName evidence="2">PH domain-containing protein</fullName>
    </recommendedName>
</protein>
<feature type="compositionally biased region" description="Low complexity" evidence="1">
    <location>
        <begin position="258"/>
        <end position="276"/>
    </location>
</feature>
<evidence type="ECO:0000259" key="2">
    <source>
        <dbReference type="PROSITE" id="PS50003"/>
    </source>
</evidence>
<dbReference type="AlphaFoldDB" id="A0AAY4DQ29"/>
<feature type="compositionally biased region" description="Basic and acidic residues" evidence="1">
    <location>
        <begin position="490"/>
        <end position="502"/>
    </location>
</feature>
<dbReference type="GO" id="GO:0051015">
    <property type="term" value="F:actin filament binding"/>
    <property type="evidence" value="ECO:0007669"/>
    <property type="project" value="TreeGrafter"/>
</dbReference>
<name>A0AAY4DQ29_9TELE</name>
<dbReference type="Proteomes" id="UP000694580">
    <property type="component" value="Chromosome 3"/>
</dbReference>
<dbReference type="SUPFAM" id="SSF50729">
    <property type="entry name" value="PH domain-like"/>
    <property type="match status" value="1"/>
</dbReference>
<feature type="compositionally biased region" description="Basic and acidic residues" evidence="1">
    <location>
        <begin position="669"/>
        <end position="682"/>
    </location>
</feature>
<feature type="region of interest" description="Disordered" evidence="1">
    <location>
        <begin position="1"/>
        <end position="90"/>
    </location>
</feature>
<feature type="region of interest" description="Disordered" evidence="1">
    <location>
        <begin position="653"/>
        <end position="682"/>
    </location>
</feature>
<dbReference type="PROSITE" id="PS50003">
    <property type="entry name" value="PH_DOMAIN"/>
    <property type="match status" value="1"/>
</dbReference>
<reference evidence="3 4" key="1">
    <citation type="submission" date="2020-06" db="EMBL/GenBank/DDBJ databases">
        <authorList>
            <consortium name="Wellcome Sanger Institute Data Sharing"/>
        </authorList>
    </citation>
    <scope>NUCLEOTIDE SEQUENCE [LARGE SCALE GENOMIC DNA]</scope>
</reference>
<dbReference type="SMART" id="SM00233">
    <property type="entry name" value="PH"/>
    <property type="match status" value="1"/>
</dbReference>
<dbReference type="InterPro" id="IPR011993">
    <property type="entry name" value="PH-like_dom_sf"/>
</dbReference>
<feature type="compositionally biased region" description="Polar residues" evidence="1">
    <location>
        <begin position="190"/>
        <end position="212"/>
    </location>
</feature>
<evidence type="ECO:0000313" key="3">
    <source>
        <dbReference type="Ensembl" id="ENSDCDP00010047510.1"/>
    </source>
</evidence>
<dbReference type="PANTHER" id="PTHR17271:SF14">
    <property type="entry name" value="TRIO AND F-ACTIN-BINDING PROTEIN-LIKE ISOFORM X1"/>
    <property type="match status" value="1"/>
</dbReference>
<feature type="compositionally biased region" description="Basic and acidic residues" evidence="1">
    <location>
        <begin position="313"/>
        <end position="327"/>
    </location>
</feature>
<feature type="compositionally biased region" description="Basic residues" evidence="1">
    <location>
        <begin position="480"/>
        <end position="489"/>
    </location>
</feature>
<reference evidence="3" key="3">
    <citation type="submission" date="2025-09" db="UniProtKB">
        <authorList>
            <consortium name="Ensembl"/>
        </authorList>
    </citation>
    <scope>IDENTIFICATION</scope>
</reference>
<dbReference type="GeneID" id="114786376"/>
<feature type="compositionally biased region" description="Polar residues" evidence="1">
    <location>
        <begin position="1"/>
        <end position="10"/>
    </location>
</feature>
<keyword evidence="4" id="KW-1185">Reference proteome</keyword>
<proteinExistence type="predicted"/>
<dbReference type="InterPro" id="IPR052223">
    <property type="entry name" value="Actin_Cytoskeleton_Reg"/>
</dbReference>
<sequence>MTRLDQSTEQSYSRSCSRRESLSRNSEVANREPEPSRLSYWRSKHANSQKDDSGSSPTPFRHYERGHALPSGYSPESKASIPFRNRDLGLPSHRRYNEYLNQDYISGLSPQRCMTFSNFRRSDSQSRVSPRSLSPRSANASPSHPAASSGSTCRRGSVSRGQTAPYATSHPLSGDCSPVQRRGSGLAHASSPSQRQQGNSSGLSRRGSQPHSSTRHSLDSERLYRNLRSIANSANSELDGDHQGDNHSSVKSHKAHSSGHNSRNNDYNSRNSGYDSHNQSYSSRDPSSDRKHYYNNAQFSPNPPSSRGQQSEVDDRYSRNSRSDRQSITKPSSRYNSDPASPQHSQSPSPPRQRSKHASVHDSPKTSTSEMEKRNAERSRSTVRRGLDALISSSSDERKSRPHRSSSPPMTYEDYIMIADIPRASLYPDDEETGLGITRRPQSQSPRRDYQHRSARHSYAKKGSSDYDDSEERGRGRERGRNRRERGKRHPEEDRRHGRQTEDMSMPEQRFAHLPDDGYMSQNKQEIHTSDFQGWMSRQDKNGEWRKHWFVLSNARLTYYRDSVAEERDEPDGEIDLNLCVRLLESDVDKNYCLQIHTRASVITLSSMTSKSRSSWVEVLSKCIPTENSPDPSLCQDSEPEVTVYRAMSPHADGDEIDTAATPLTNQREAGEGRDREHERRLEDRTKWFQTGNEPDDGMISRWDTLDLKKGPVHLTADMCQAVLHLSGTDIEKKWEDFETKAGGEMGSLSPVGSQATQPMKEDLLQEEQEVLSMRRQIQVLDRGSAERGSAVAFCGPGAECQSRLEALEQAHMKALDELQQNHEREMQELRAERDELLQKQEQAATQVLEELKKAHQEQLESEVEKIKKLRAGGDGGGGSTGPSHGKQTQEINALQEELHSLSETYSQKCVELTRTQQTSGERSSEIVRLEKEVGDLRKENQELQARLTEEIRIMRAFITGQRSPYINIGHCEQGSSEQETLLRVKENEISYLQKEVSCLRNEVASLTK</sequence>
<dbReference type="RefSeq" id="XP_028829278.1">
    <property type="nucleotide sequence ID" value="XM_028973445.1"/>
</dbReference>
<dbReference type="Pfam" id="PF00169">
    <property type="entry name" value="PH"/>
    <property type="match status" value="1"/>
</dbReference>
<reference evidence="3" key="2">
    <citation type="submission" date="2025-08" db="UniProtKB">
        <authorList>
            <consortium name="Ensembl"/>
        </authorList>
    </citation>
    <scope>IDENTIFICATION</scope>
</reference>